<dbReference type="EMBL" id="CALSDN010000006">
    <property type="protein sequence ID" value="CAH6721601.1"/>
    <property type="molecule type" value="Genomic_DNA"/>
</dbReference>
<proteinExistence type="predicted"/>
<dbReference type="Proteomes" id="UP001152531">
    <property type="component" value="Unassembled WGS sequence"/>
</dbReference>
<organism evidence="1 2">
    <name type="scientific">[Candida] jaroonii</name>
    <dbReference type="NCBI Taxonomy" id="467808"/>
    <lineage>
        <taxon>Eukaryota</taxon>
        <taxon>Fungi</taxon>
        <taxon>Dikarya</taxon>
        <taxon>Ascomycota</taxon>
        <taxon>Saccharomycotina</taxon>
        <taxon>Pichiomycetes</taxon>
        <taxon>Debaryomycetaceae</taxon>
        <taxon>Yamadazyma</taxon>
    </lineage>
</organism>
<sequence>MKKISKNSRAARRATVESEEAKELAKVEKNNNDIKKSIIRTTILNENLLNKKIEKKKSKKLNNSIKHKIEKNTKLQGVLDTKINQSIERHKFVSTKRKMDWDKINKEIKDEVVDVPEVEDKNNKFAILGEEEA</sequence>
<keyword evidence="2" id="KW-1185">Reference proteome</keyword>
<protein>
    <submittedName>
        <fullName evidence="1">Uncharacterized protein</fullName>
    </submittedName>
</protein>
<accession>A0ACA9Y980</accession>
<name>A0ACA9Y980_9ASCO</name>
<reference evidence="1" key="1">
    <citation type="submission" date="2022-06" db="EMBL/GenBank/DDBJ databases">
        <authorList>
            <person name="Legras J.-L."/>
            <person name="Devillers H."/>
            <person name="Grondin C."/>
        </authorList>
    </citation>
    <scope>NUCLEOTIDE SEQUENCE</scope>
    <source>
        <strain evidence="1">CLIB 1444</strain>
    </source>
</reference>
<evidence type="ECO:0000313" key="1">
    <source>
        <dbReference type="EMBL" id="CAH6721601.1"/>
    </source>
</evidence>
<comment type="caution">
    <text evidence="1">The sequence shown here is derived from an EMBL/GenBank/DDBJ whole genome shotgun (WGS) entry which is preliminary data.</text>
</comment>
<evidence type="ECO:0000313" key="2">
    <source>
        <dbReference type="Proteomes" id="UP001152531"/>
    </source>
</evidence>
<gene>
    <name evidence="1" type="ORF">CLIB1444_06S05908</name>
</gene>